<feature type="region of interest" description="Disordered" evidence="2">
    <location>
        <begin position="34"/>
        <end position="87"/>
    </location>
</feature>
<organism evidence="3">
    <name type="scientific">viral metagenome</name>
    <dbReference type="NCBI Taxonomy" id="1070528"/>
    <lineage>
        <taxon>unclassified sequences</taxon>
        <taxon>metagenomes</taxon>
        <taxon>organismal metagenomes</taxon>
    </lineage>
</organism>
<feature type="compositionally biased region" description="Basic and acidic residues" evidence="2">
    <location>
        <begin position="565"/>
        <end position="580"/>
    </location>
</feature>
<keyword evidence="1" id="KW-0175">Coiled coil</keyword>
<gene>
    <name evidence="3" type="ORF">MM171A00247_0032</name>
    <name evidence="4" type="ORF">MM171B00144_0065</name>
</gene>
<proteinExistence type="predicted"/>
<accession>A0A6H1Z709</accession>
<feature type="compositionally biased region" description="Low complexity" evidence="2">
    <location>
        <begin position="534"/>
        <end position="549"/>
    </location>
</feature>
<evidence type="ECO:0000313" key="3">
    <source>
        <dbReference type="EMBL" id="QJA43318.1"/>
    </source>
</evidence>
<feature type="compositionally biased region" description="Basic and acidic residues" evidence="2">
    <location>
        <begin position="432"/>
        <end position="449"/>
    </location>
</feature>
<feature type="coiled-coil region" evidence="1">
    <location>
        <begin position="145"/>
        <end position="187"/>
    </location>
</feature>
<evidence type="ECO:0000256" key="1">
    <source>
        <dbReference type="SAM" id="Coils"/>
    </source>
</evidence>
<evidence type="ECO:0000256" key="2">
    <source>
        <dbReference type="SAM" id="MobiDB-lite"/>
    </source>
</evidence>
<feature type="region of interest" description="Disordered" evidence="2">
    <location>
        <begin position="532"/>
        <end position="587"/>
    </location>
</feature>
<dbReference type="EMBL" id="MT143893">
    <property type="protein sequence ID" value="QJB05026.1"/>
    <property type="molecule type" value="Genomic_DNA"/>
</dbReference>
<dbReference type="EMBL" id="MT143700">
    <property type="protein sequence ID" value="QJA43318.1"/>
    <property type="molecule type" value="Genomic_DNA"/>
</dbReference>
<dbReference type="AlphaFoldDB" id="A0A6H1Z709"/>
<evidence type="ECO:0000313" key="4">
    <source>
        <dbReference type="EMBL" id="QJB05026.1"/>
    </source>
</evidence>
<feature type="region of interest" description="Disordered" evidence="2">
    <location>
        <begin position="424"/>
        <end position="449"/>
    </location>
</feature>
<name>A0A6H1Z709_9ZZZZ</name>
<sequence length="587" mass="66537">MQDTQNTRKLLAAINEMVAKEELKRLLGSSAPQLDVPSFGRLPRPTLSEIDMSIPTGETLPQEPTLPTSYRGMDLTMPADKTPTPTSNYLTDYDKMISALEQAYKPHQPSKAEIITKLLLAGGAALAGPESNWGYGLLGGAEGFQESLQKKKEEQKMVIAEMKKQKKELEKEAKEQAKAEIALMENTYGIHQIYNTPELFEPYSKLLQLAGYHKPPTRQVTTPTGEYLPGYTSPEPQISSSRMPSGTQPTFGGVSPETQLKGMLGMSSSSAINILPEPVYETKDRPIVPRKKFEAPTTAEVGGDLYEYNPNTGQWELKVKTLKEPKKYEATSLEEFEQQEEAKARAKLKYEKQPETKTFKELYYDEPTNKYRLGVFNEQTGAFIKDIRPAFPKELKDTPSYKERDKSLKGGLVQEQYSLDGGDNWIDIGEPYPRREPKEPKTPPETEKEKVIAKAEMDNFTTRKEMDRYNYLSKVHQQTEEKLKEDSTYVFDQKLEEEFHRIFAKFKRIGTLKPNTQYGFTIPLDKILGDTKAKTPTTKKVTPKSTTPKSNVMKNMPPASKHKDKTIEDTKTGKRYKSDGKNWIPLK</sequence>
<protein>
    <submittedName>
        <fullName evidence="3">Uncharacterized protein</fullName>
    </submittedName>
</protein>
<reference evidence="3" key="1">
    <citation type="submission" date="2020-03" db="EMBL/GenBank/DDBJ databases">
        <title>The deep terrestrial virosphere.</title>
        <authorList>
            <person name="Holmfeldt K."/>
            <person name="Nilsson E."/>
            <person name="Simone D."/>
            <person name="Lopez-Fernandez M."/>
            <person name="Wu X."/>
            <person name="de Brujin I."/>
            <person name="Lundin D."/>
            <person name="Andersson A."/>
            <person name="Bertilsson S."/>
            <person name="Dopson M."/>
        </authorList>
    </citation>
    <scope>NUCLEOTIDE SEQUENCE</scope>
    <source>
        <strain evidence="3">MM171A00247</strain>
        <strain evidence="4">MM171B00144</strain>
    </source>
</reference>